<accession>A0A6J4NUY6</accession>
<name>A0A6J4NUY6_9ACTN</name>
<evidence type="ECO:0000313" key="3">
    <source>
        <dbReference type="EMBL" id="CAA9398342.1"/>
    </source>
</evidence>
<evidence type="ECO:0000256" key="1">
    <source>
        <dbReference type="SAM" id="MobiDB-lite"/>
    </source>
</evidence>
<reference evidence="3" key="1">
    <citation type="submission" date="2020-02" db="EMBL/GenBank/DDBJ databases">
        <authorList>
            <person name="Meier V. D."/>
        </authorList>
    </citation>
    <scope>NUCLEOTIDE SEQUENCE</scope>
    <source>
        <strain evidence="3">AVDCRST_MAG32</strain>
    </source>
</reference>
<protein>
    <submittedName>
        <fullName evidence="3">Uncharacterized protein</fullName>
    </submittedName>
</protein>
<evidence type="ECO:0000256" key="2">
    <source>
        <dbReference type="SAM" id="Phobius"/>
    </source>
</evidence>
<keyword evidence="2" id="KW-0812">Transmembrane</keyword>
<dbReference type="AlphaFoldDB" id="A0A6J4NUY6"/>
<dbReference type="EMBL" id="CADCUM010000108">
    <property type="protein sequence ID" value="CAA9398342.1"/>
    <property type="molecule type" value="Genomic_DNA"/>
</dbReference>
<proteinExistence type="predicted"/>
<sequence length="227" mass="23625">MNHHDDEELRRRLSALDPASRLTPAAPERVAGLLECAMLDQASSGRTTDARPDATGRRRPLAWVAAAAAVVVIAGASFAGLRGDDDAQAPTAGPSAGQEPGPPAAEEPAADPGSMTALVAAADANAKCMVPNVQVLRANSLAFDGTVTAIEGDQVTLEPTAWFKGTPTETVTVTAPSKMLQELLVAVDFQVGERYLVTAFQDTVTLCGFTAAYDEALAQLYRDAYAG</sequence>
<feature type="region of interest" description="Disordered" evidence="1">
    <location>
        <begin position="84"/>
        <end position="112"/>
    </location>
</feature>
<feature type="transmembrane region" description="Helical" evidence="2">
    <location>
        <begin position="61"/>
        <end position="81"/>
    </location>
</feature>
<organism evidence="3">
    <name type="scientific">uncultured Nocardioides sp</name>
    <dbReference type="NCBI Taxonomy" id="198441"/>
    <lineage>
        <taxon>Bacteria</taxon>
        <taxon>Bacillati</taxon>
        <taxon>Actinomycetota</taxon>
        <taxon>Actinomycetes</taxon>
        <taxon>Propionibacteriales</taxon>
        <taxon>Nocardioidaceae</taxon>
        <taxon>Nocardioides</taxon>
        <taxon>environmental samples</taxon>
    </lineage>
</organism>
<keyword evidence="2" id="KW-0472">Membrane</keyword>
<keyword evidence="2" id="KW-1133">Transmembrane helix</keyword>
<gene>
    <name evidence="3" type="ORF">AVDCRST_MAG32-2694</name>
</gene>